<dbReference type="Proteomes" id="UP001249851">
    <property type="component" value="Unassembled WGS sequence"/>
</dbReference>
<gene>
    <name evidence="1" type="ORF">P5673_006314</name>
</gene>
<organism evidence="1 2">
    <name type="scientific">Acropora cervicornis</name>
    <name type="common">Staghorn coral</name>
    <dbReference type="NCBI Taxonomy" id="6130"/>
    <lineage>
        <taxon>Eukaryota</taxon>
        <taxon>Metazoa</taxon>
        <taxon>Cnidaria</taxon>
        <taxon>Anthozoa</taxon>
        <taxon>Hexacorallia</taxon>
        <taxon>Scleractinia</taxon>
        <taxon>Astrocoeniina</taxon>
        <taxon>Acroporidae</taxon>
        <taxon>Acropora</taxon>
    </lineage>
</organism>
<proteinExistence type="predicted"/>
<name>A0AAD9QYG1_ACRCE</name>
<keyword evidence="2" id="KW-1185">Reference proteome</keyword>
<evidence type="ECO:0000313" key="2">
    <source>
        <dbReference type="Proteomes" id="UP001249851"/>
    </source>
</evidence>
<dbReference type="AlphaFoldDB" id="A0AAD9QYG1"/>
<protein>
    <submittedName>
        <fullName evidence="1">Uncharacterized protein</fullName>
    </submittedName>
</protein>
<reference evidence="1" key="1">
    <citation type="journal article" date="2023" name="G3 (Bethesda)">
        <title>Whole genome assembly and annotation of the endangered Caribbean coral Acropora cervicornis.</title>
        <authorList>
            <person name="Selwyn J.D."/>
            <person name="Vollmer S.V."/>
        </authorList>
    </citation>
    <scope>NUCLEOTIDE SEQUENCE</scope>
    <source>
        <strain evidence="1">K2</strain>
    </source>
</reference>
<accession>A0AAD9QYG1</accession>
<comment type="caution">
    <text evidence="1">The sequence shown here is derived from an EMBL/GenBank/DDBJ whole genome shotgun (WGS) entry which is preliminary data.</text>
</comment>
<dbReference type="EMBL" id="JARQWQ010000010">
    <property type="protein sequence ID" value="KAK2569391.1"/>
    <property type="molecule type" value="Genomic_DNA"/>
</dbReference>
<evidence type="ECO:0000313" key="1">
    <source>
        <dbReference type="EMBL" id="KAK2569391.1"/>
    </source>
</evidence>
<sequence>MHVSTSSTGFDFVLLVSFAGTWNTKVQKSKEMRGTNPGFLLRVKKESLAYFPRQIRTPCDELVLLVIMEITNSGRKTTYSCVGLHLMAITSIGPSTAKKVDRGMGFSMFRPPVRVKKA</sequence>
<reference evidence="1" key="2">
    <citation type="journal article" date="2023" name="Science">
        <title>Genomic signatures of disease resistance in endangered staghorn corals.</title>
        <authorList>
            <person name="Vollmer S.V."/>
            <person name="Selwyn J.D."/>
            <person name="Despard B.A."/>
            <person name="Roesel C.L."/>
        </authorList>
    </citation>
    <scope>NUCLEOTIDE SEQUENCE</scope>
    <source>
        <strain evidence="1">K2</strain>
    </source>
</reference>